<comment type="caution">
    <text evidence="5">The sequence shown here is derived from an EMBL/GenBank/DDBJ whole genome shotgun (WGS) entry which is preliminary data.</text>
</comment>
<dbReference type="InterPro" id="IPR018334">
    <property type="entry name" value="ArsR_HTH"/>
</dbReference>
<dbReference type="GeneID" id="90985927"/>
<evidence type="ECO:0000256" key="2">
    <source>
        <dbReference type="ARBA" id="ARBA00023125"/>
    </source>
</evidence>
<protein>
    <submittedName>
        <fullName evidence="5">Transcriptional regulator, ArsR family</fullName>
    </submittedName>
</protein>
<dbReference type="PROSITE" id="PS00846">
    <property type="entry name" value="HTH_ARSR_1"/>
    <property type="match status" value="1"/>
</dbReference>
<dbReference type="InterPro" id="IPR001845">
    <property type="entry name" value="HTH_ArsR_DNA-bd_dom"/>
</dbReference>
<keyword evidence="1" id="KW-0805">Transcription regulation</keyword>
<dbReference type="PANTHER" id="PTHR43132">
    <property type="entry name" value="ARSENICAL RESISTANCE OPERON REPRESSOR ARSR-RELATED"/>
    <property type="match status" value="1"/>
</dbReference>
<dbReference type="EMBL" id="ADFP01000041">
    <property type="protein sequence ID" value="EFB91423.1"/>
    <property type="molecule type" value="Genomic_DNA"/>
</dbReference>
<dbReference type="PRINTS" id="PR00778">
    <property type="entry name" value="HTHARSR"/>
</dbReference>
<keyword evidence="3" id="KW-0804">Transcription</keyword>
<accession>A0ABM9ZWT9</accession>
<dbReference type="Proteomes" id="UP000006462">
    <property type="component" value="Unassembled WGS sequence"/>
</dbReference>
<gene>
    <name evidence="5" type="ORF">HMPREF7215_2535</name>
</gene>
<evidence type="ECO:0000313" key="6">
    <source>
        <dbReference type="Proteomes" id="UP000006462"/>
    </source>
</evidence>
<evidence type="ECO:0000256" key="3">
    <source>
        <dbReference type="ARBA" id="ARBA00023163"/>
    </source>
</evidence>
<dbReference type="PROSITE" id="PS50987">
    <property type="entry name" value="HTH_ARSR_2"/>
    <property type="match status" value="1"/>
</dbReference>
<dbReference type="SMART" id="SM00418">
    <property type="entry name" value="HTH_ARSR"/>
    <property type="match status" value="1"/>
</dbReference>
<dbReference type="SUPFAM" id="SSF46785">
    <property type="entry name" value="Winged helix' DNA-binding domain"/>
    <property type="match status" value="1"/>
</dbReference>
<keyword evidence="6" id="KW-1185">Reference proteome</keyword>
<sequence length="126" mass="13966">MAFDDGKRWTAGASAIHERAVEAARRALPDEEKLRRLAEFFKIFGDPTRMRILCALKASELCVCDLTGLTGVSQPAVSHQLGLLRAAHAVRARREGKTVYYSLDDEHVGVLLRVGLEHIAHRFAGE</sequence>
<dbReference type="RefSeq" id="WP_009164140.1">
    <property type="nucleotide sequence ID" value="NZ_ADFP01000041.1"/>
</dbReference>
<dbReference type="CDD" id="cd00090">
    <property type="entry name" value="HTH_ARSR"/>
    <property type="match status" value="1"/>
</dbReference>
<evidence type="ECO:0000259" key="4">
    <source>
        <dbReference type="PROSITE" id="PS50987"/>
    </source>
</evidence>
<evidence type="ECO:0000256" key="1">
    <source>
        <dbReference type="ARBA" id="ARBA00023015"/>
    </source>
</evidence>
<dbReference type="Gene3D" id="1.10.10.10">
    <property type="entry name" value="Winged helix-like DNA-binding domain superfamily/Winged helix DNA-binding domain"/>
    <property type="match status" value="1"/>
</dbReference>
<dbReference type="Pfam" id="PF01022">
    <property type="entry name" value="HTH_5"/>
    <property type="match status" value="1"/>
</dbReference>
<reference evidence="5 6" key="1">
    <citation type="submission" date="2009-12" db="EMBL/GenBank/DDBJ databases">
        <authorList>
            <person name="Shrivastava S."/>
            <person name="Madupu R."/>
            <person name="Durkin A.S."/>
            <person name="Torralba M."/>
            <person name="Methe B."/>
            <person name="Sutton G.G."/>
            <person name="Strausberg R.L."/>
            <person name="Nelson K.E."/>
        </authorList>
    </citation>
    <scope>NUCLEOTIDE SEQUENCE [LARGE SCALE GENOMIC DNA]</scope>
    <source>
        <strain evidence="5 6">W5455</strain>
    </source>
</reference>
<dbReference type="PANTHER" id="PTHR43132:SF6">
    <property type="entry name" value="HTH-TYPE TRANSCRIPTIONAL REPRESSOR CZRA"/>
    <property type="match status" value="1"/>
</dbReference>
<dbReference type="NCBIfam" id="NF033788">
    <property type="entry name" value="HTH_metalloreg"/>
    <property type="match status" value="1"/>
</dbReference>
<dbReference type="InterPro" id="IPR036390">
    <property type="entry name" value="WH_DNA-bd_sf"/>
</dbReference>
<dbReference type="InterPro" id="IPR051011">
    <property type="entry name" value="Metal_resp_trans_reg"/>
</dbReference>
<keyword evidence="2" id="KW-0238">DNA-binding</keyword>
<name>A0ABM9ZWT9_9BACT</name>
<dbReference type="InterPro" id="IPR036388">
    <property type="entry name" value="WH-like_DNA-bd_sf"/>
</dbReference>
<proteinExistence type="predicted"/>
<dbReference type="InterPro" id="IPR011991">
    <property type="entry name" value="ArsR-like_HTH"/>
</dbReference>
<organism evidence="5 6">
    <name type="scientific">Pyramidobacter piscolens W5455</name>
    <dbReference type="NCBI Taxonomy" id="352165"/>
    <lineage>
        <taxon>Bacteria</taxon>
        <taxon>Thermotogati</taxon>
        <taxon>Synergistota</taxon>
        <taxon>Synergistia</taxon>
        <taxon>Synergistales</taxon>
        <taxon>Dethiosulfovibrionaceae</taxon>
        <taxon>Pyramidobacter</taxon>
    </lineage>
</organism>
<evidence type="ECO:0000313" key="5">
    <source>
        <dbReference type="EMBL" id="EFB91423.1"/>
    </source>
</evidence>
<feature type="domain" description="HTH arsR-type" evidence="4">
    <location>
        <begin position="29"/>
        <end position="123"/>
    </location>
</feature>